<evidence type="ECO:0000313" key="2">
    <source>
        <dbReference type="EnsemblMetazoa" id="AALB014453-PA"/>
    </source>
</evidence>
<reference evidence="2 3" key="1">
    <citation type="journal article" date="2017" name="G3 (Bethesda)">
        <title>The Physical Genome Mapping of Anopheles albimanus Corrected Scaffold Misassemblies and Identified Interarm Rearrangements in Genus Anopheles.</title>
        <authorList>
            <person name="Artemov G.N."/>
            <person name="Peery A.N."/>
            <person name="Jiang X."/>
            <person name="Tu Z."/>
            <person name="Stegniy V.N."/>
            <person name="Sharakhova M.V."/>
            <person name="Sharakhov I.V."/>
        </authorList>
    </citation>
    <scope>NUCLEOTIDE SEQUENCE [LARGE SCALE GENOMIC DNA]</scope>
    <source>
        <strain evidence="2 3">ALBI9_A</strain>
    </source>
</reference>
<dbReference type="Proteomes" id="UP000069272">
    <property type="component" value="Chromosome 3L"/>
</dbReference>
<keyword evidence="3" id="KW-1185">Reference proteome</keyword>
<protein>
    <submittedName>
        <fullName evidence="2">Uncharacterized protein</fullName>
    </submittedName>
</protein>
<sequence>MADITKKRTNTDGSGDQQLATKK</sequence>
<accession>A0A182FXT6</accession>
<dbReference type="VEuPathDB" id="VectorBase:AALB014453"/>
<evidence type="ECO:0000256" key="1">
    <source>
        <dbReference type="SAM" id="MobiDB-lite"/>
    </source>
</evidence>
<organism evidence="2 3">
    <name type="scientific">Anopheles albimanus</name>
    <name type="common">New world malaria mosquito</name>
    <dbReference type="NCBI Taxonomy" id="7167"/>
    <lineage>
        <taxon>Eukaryota</taxon>
        <taxon>Metazoa</taxon>
        <taxon>Ecdysozoa</taxon>
        <taxon>Arthropoda</taxon>
        <taxon>Hexapoda</taxon>
        <taxon>Insecta</taxon>
        <taxon>Pterygota</taxon>
        <taxon>Neoptera</taxon>
        <taxon>Endopterygota</taxon>
        <taxon>Diptera</taxon>
        <taxon>Nematocera</taxon>
        <taxon>Culicoidea</taxon>
        <taxon>Culicidae</taxon>
        <taxon>Anophelinae</taxon>
        <taxon>Anopheles</taxon>
    </lineage>
</organism>
<feature type="compositionally biased region" description="Basic and acidic residues" evidence="1">
    <location>
        <begin position="1"/>
        <end position="10"/>
    </location>
</feature>
<evidence type="ECO:0000313" key="3">
    <source>
        <dbReference type="Proteomes" id="UP000069272"/>
    </source>
</evidence>
<dbReference type="AlphaFoldDB" id="A0A182FXT6"/>
<dbReference type="EnsemblMetazoa" id="AALB014453-RA">
    <property type="protein sequence ID" value="AALB014453-PA"/>
    <property type="gene ID" value="AALB014453"/>
</dbReference>
<reference evidence="2" key="2">
    <citation type="submission" date="2022-08" db="UniProtKB">
        <authorList>
            <consortium name="EnsemblMetazoa"/>
        </authorList>
    </citation>
    <scope>IDENTIFICATION</scope>
    <source>
        <strain evidence="2">STECLA/ALBI9_A</strain>
    </source>
</reference>
<feature type="compositionally biased region" description="Polar residues" evidence="1">
    <location>
        <begin position="11"/>
        <end position="23"/>
    </location>
</feature>
<name>A0A182FXT6_ANOAL</name>
<proteinExistence type="predicted"/>
<feature type="region of interest" description="Disordered" evidence="1">
    <location>
        <begin position="1"/>
        <end position="23"/>
    </location>
</feature>